<dbReference type="Pfam" id="PF03008">
    <property type="entry name" value="DUF234"/>
    <property type="match status" value="1"/>
</dbReference>
<feature type="domain" description="DUF234" evidence="2">
    <location>
        <begin position="327"/>
        <end position="421"/>
    </location>
</feature>
<comment type="caution">
    <text evidence="3">The sequence shown here is derived from an EMBL/GenBank/DDBJ whole genome shotgun (WGS) entry which is preliminary data.</text>
</comment>
<accession>A0ABU2N1Y2</accession>
<dbReference type="Gene3D" id="3.40.50.300">
    <property type="entry name" value="P-loop containing nucleotide triphosphate hydrolases"/>
    <property type="match status" value="1"/>
</dbReference>
<evidence type="ECO:0000259" key="2">
    <source>
        <dbReference type="Pfam" id="PF03008"/>
    </source>
</evidence>
<dbReference type="SUPFAM" id="SSF52540">
    <property type="entry name" value="P-loop containing nucleoside triphosphate hydrolases"/>
    <property type="match status" value="1"/>
</dbReference>
<name>A0ABU2N1Y2_9ACTN</name>
<keyword evidence="4" id="KW-1185">Reference proteome</keyword>
<dbReference type="EMBL" id="JAVREL010000044">
    <property type="protein sequence ID" value="MDT0347761.1"/>
    <property type="molecule type" value="Genomic_DNA"/>
</dbReference>
<reference evidence="4" key="1">
    <citation type="submission" date="2023-07" db="EMBL/GenBank/DDBJ databases">
        <title>30 novel species of actinomycetes from the DSMZ collection.</title>
        <authorList>
            <person name="Nouioui I."/>
        </authorList>
    </citation>
    <scope>NUCLEOTIDE SEQUENCE [LARGE SCALE GENOMIC DNA]</scope>
    <source>
        <strain evidence="4">DSM 44938</strain>
    </source>
</reference>
<dbReference type="InterPro" id="IPR004256">
    <property type="entry name" value="DUF234"/>
</dbReference>
<evidence type="ECO:0000313" key="3">
    <source>
        <dbReference type="EMBL" id="MDT0347761.1"/>
    </source>
</evidence>
<sequence>MEFKGRAADLDVLARQLSLVSEGAGGTRGRAVIVTGRRRVGKSRLVQEFCDRSRVPYVVFQATRGRNAVAERADFAATLAQSTLPGAELVAGLRTADWNQALRSLAVAVPDDAPSIAVIDEVPWLVEQDGEFEGALQTVWDRHLSAKPVLLLLVGSDMSVMEALQSYGRPFFGRAAKMTVRPLHLADVQALTGLDAADAVDALLITGGFPEIVQSWRPGTRRTDFLREAVASPLSPLLAAGELSLLGEFPAASHARAVLEAVGSGERTFAAIAAHAGGAGALPSGILSPLLNTLQARRILAADLPLSAKADTRNKRYRVADPYLRFWLAFLQRGIPLIERGRGDVALERIERSWATWRGRAVEPVIRESLLRLLPDERWPRTEAVGGWWNRQSNPEVDLIGADREPVAGAVHFIGSIKWLESQPFGRREYDAMARDMLAVPGTEAGTPLVAVSRSGVEDGLPLAAHWGPEDLVRAWR</sequence>
<feature type="domain" description="ATPase" evidence="1">
    <location>
        <begin position="20"/>
        <end position="210"/>
    </location>
</feature>
<dbReference type="RefSeq" id="WP_311708887.1">
    <property type="nucleotide sequence ID" value="NZ_JAVREL010000044.1"/>
</dbReference>
<dbReference type="InterPro" id="IPR027417">
    <property type="entry name" value="P-loop_NTPase"/>
</dbReference>
<organism evidence="3 4">
    <name type="scientific">Streptomyces litchfieldiae</name>
    <dbReference type="NCBI Taxonomy" id="3075543"/>
    <lineage>
        <taxon>Bacteria</taxon>
        <taxon>Bacillati</taxon>
        <taxon>Actinomycetota</taxon>
        <taxon>Actinomycetes</taxon>
        <taxon>Kitasatosporales</taxon>
        <taxon>Streptomycetaceae</taxon>
        <taxon>Streptomyces</taxon>
    </lineage>
</organism>
<evidence type="ECO:0000259" key="1">
    <source>
        <dbReference type="Pfam" id="PF01637"/>
    </source>
</evidence>
<protein>
    <submittedName>
        <fullName evidence="3">DUF234 domain-containing protein</fullName>
    </submittedName>
</protein>
<dbReference type="PANTHER" id="PTHR34704:SF1">
    <property type="entry name" value="ATPASE"/>
    <property type="match status" value="1"/>
</dbReference>
<dbReference type="Proteomes" id="UP001183246">
    <property type="component" value="Unassembled WGS sequence"/>
</dbReference>
<dbReference type="Pfam" id="PF01637">
    <property type="entry name" value="ATPase_2"/>
    <property type="match status" value="1"/>
</dbReference>
<gene>
    <name evidence="3" type="ORF">RM590_35140</name>
</gene>
<dbReference type="InterPro" id="IPR011579">
    <property type="entry name" value="ATPase_dom"/>
</dbReference>
<evidence type="ECO:0000313" key="4">
    <source>
        <dbReference type="Proteomes" id="UP001183246"/>
    </source>
</evidence>
<dbReference type="PANTHER" id="PTHR34704">
    <property type="entry name" value="ATPASE"/>
    <property type="match status" value="1"/>
</dbReference>
<proteinExistence type="predicted"/>